<gene>
    <name evidence="1" type="ORF">GCM10023311_13210</name>
</gene>
<organism evidence="1 2">
    <name type="scientific">Flaviramulus aquimarinus</name>
    <dbReference type="NCBI Taxonomy" id="1170456"/>
    <lineage>
        <taxon>Bacteria</taxon>
        <taxon>Pseudomonadati</taxon>
        <taxon>Bacteroidota</taxon>
        <taxon>Flavobacteriia</taxon>
        <taxon>Flavobacteriales</taxon>
        <taxon>Flavobacteriaceae</taxon>
        <taxon>Flaviramulus</taxon>
    </lineage>
</organism>
<comment type="caution">
    <text evidence="1">The sequence shown here is derived from an EMBL/GenBank/DDBJ whole genome shotgun (WGS) entry which is preliminary data.</text>
</comment>
<sequence>MTPNFFTTLLNKNGLNKHDGRPLWKYFLADDEFERLSSILKYGTLNTLDPRDVSLFYAQWWKRNYNGGIPSKLEVFYSLGGNSRFILTEDEFYKMARKGAQILGIKWIKKQNTLYFKTLLLQGGLPLKHISENQGKYKAFLEAVLEEQPDKIEDFIFKTHIIDLLPKSSQNDIIYENCLEIVKSILNCDGQYEELLESEESLKEISKSLKVKRASLVKKARQSKPKNYWLLSSKNEEYKISLRLGLANAYTKEALSDFLGFEALERDYQFFMDDNLVCVFRKMANGQFKTDWYNQDNKEWDVSSGTPQTYVINNGKKTELQDFIQTIPNHEEPSLWTRFTENEWRLLKGTTASNKEAAVLFPSQWKSDFPSSEINLFAKSLSWMPFEGEIEIYSGDEKRVYQSGVNSFDWIIESKKPNWMLKSNLPVVQGIPKILVFDDEGYDIKRNRFKVFIKKHNSRNTWEDLSRLSYISTGCFDLRIEKDDLIAHDIFFNIGKLQARYSNQSIHSAVIEFKNLDYFECKLDESSLIQIKEDNNHYTLKVNIEHSKIPTIVKGSLSYPSKKKLFFDLLSPFQGMAITDAEGHLIDEDQPLSLANLYGMRILSTPNNETLLKIKNSLKPDVSITKEIQESTQPVISYKDEIVRLFYLADAMDYENTVCLELSEGRNKNTYKISGFSHSLVVDNQLQREVSLFKSLDNLELFAIPVNCSADEIEIIPLLKNGVTYSIPSTEISNQFIIISYKKEGKQLMPRFVNTGGFFLGVDKNERIDNYHKELELTNFNDDLWKQTLTYFNICFQYDLPFSTFDQLRAISRSSEVASRAFFFLGFNQSDSSEFIQKAIPEMEKDLGFCFHWITKTNWSNALAEINEPSDFKYHSQIVELISSYMGENGLQELFKFISGSTIESEPILQRNILDLRSQLGSRVLSELPRNSPKINGNHNIHIEEHHQVRLLLQAPIAVAESINNTHNEYPIWAGDEKREVIRRNIQYSQYLKQDFYNKTILHALNRI</sequence>
<dbReference type="Proteomes" id="UP001500433">
    <property type="component" value="Unassembled WGS sequence"/>
</dbReference>
<evidence type="ECO:0000313" key="2">
    <source>
        <dbReference type="Proteomes" id="UP001500433"/>
    </source>
</evidence>
<name>A0ABP9EYP9_9FLAO</name>
<proteinExistence type="predicted"/>
<dbReference type="EMBL" id="BAABJH010000001">
    <property type="protein sequence ID" value="GAA4890370.1"/>
    <property type="molecule type" value="Genomic_DNA"/>
</dbReference>
<protein>
    <submittedName>
        <fullName evidence="1">Uncharacterized protein</fullName>
    </submittedName>
</protein>
<accession>A0ABP9EYP9</accession>
<keyword evidence="2" id="KW-1185">Reference proteome</keyword>
<reference evidence="2" key="1">
    <citation type="journal article" date="2019" name="Int. J. Syst. Evol. Microbiol.">
        <title>The Global Catalogue of Microorganisms (GCM) 10K type strain sequencing project: providing services to taxonomists for standard genome sequencing and annotation.</title>
        <authorList>
            <consortium name="The Broad Institute Genomics Platform"/>
            <consortium name="The Broad Institute Genome Sequencing Center for Infectious Disease"/>
            <person name="Wu L."/>
            <person name="Ma J."/>
        </authorList>
    </citation>
    <scope>NUCLEOTIDE SEQUENCE [LARGE SCALE GENOMIC DNA]</scope>
    <source>
        <strain evidence="2">JCM 18274</strain>
    </source>
</reference>
<evidence type="ECO:0000313" key="1">
    <source>
        <dbReference type="EMBL" id="GAA4890370.1"/>
    </source>
</evidence>
<dbReference type="RefSeq" id="WP_345273281.1">
    <property type="nucleotide sequence ID" value="NZ_BAABJH010000001.1"/>
</dbReference>